<keyword evidence="3" id="KW-1185">Reference proteome</keyword>
<feature type="compositionally biased region" description="Low complexity" evidence="1">
    <location>
        <begin position="312"/>
        <end position="322"/>
    </location>
</feature>
<dbReference type="AlphaFoldDB" id="A0A9P7UZ62"/>
<name>A0A9P7UZ62_9AGAR</name>
<proteinExistence type="predicted"/>
<protein>
    <submittedName>
        <fullName evidence="2">Uncharacterized protein</fullName>
    </submittedName>
</protein>
<comment type="caution">
    <text evidence="2">The sequence shown here is derived from an EMBL/GenBank/DDBJ whole genome shotgun (WGS) entry which is preliminary data.</text>
</comment>
<dbReference type="Proteomes" id="UP001049176">
    <property type="component" value="Chromosome 2"/>
</dbReference>
<gene>
    <name evidence="2" type="ORF">E1B28_004686</name>
</gene>
<evidence type="ECO:0000313" key="2">
    <source>
        <dbReference type="EMBL" id="KAG7097327.1"/>
    </source>
</evidence>
<evidence type="ECO:0000313" key="3">
    <source>
        <dbReference type="Proteomes" id="UP001049176"/>
    </source>
</evidence>
<dbReference type="GeneID" id="66073762"/>
<sequence>MGKWTLDYYDEVLNAKFKSLVSGAITRSALEKGEPKISYERFVDELDTGDSFTTSVIDCLVKEVADRSSRPKSERNAVAQQTTRSLRQIISASRLGSSRGSGRHNRIFGLSDFLTSDADNNSSGDELAQLDSAEGARVNSELFDAYDAGTSNMSFPFLRRSSPDPIPNQRGSPSHGTTPVIPTSSSPRTLRGVSLSRQPSIRRLRRSRVVDFNEYTSHRRNSYRDTLLGRLEQEGSPTSEGTPDLMPIPTRRFFPATHREESPESDESRLSVILGINPTLLVPSSSRQRDTETSDERATQLIRLGVFPTPTPGSGSPSRSPPVETSETIRPFTPSLPSVDHENDVPLSAAEGVAAYPTPRTVPDEII</sequence>
<dbReference type="RefSeq" id="XP_043013797.1">
    <property type="nucleotide sequence ID" value="XM_043149193.1"/>
</dbReference>
<feature type="compositionally biased region" description="Polar residues" evidence="1">
    <location>
        <begin position="169"/>
        <end position="188"/>
    </location>
</feature>
<accession>A0A9P7UZ62</accession>
<evidence type="ECO:0000256" key="1">
    <source>
        <dbReference type="SAM" id="MobiDB-lite"/>
    </source>
</evidence>
<feature type="region of interest" description="Disordered" evidence="1">
    <location>
        <begin position="306"/>
        <end position="343"/>
    </location>
</feature>
<dbReference type="OrthoDB" id="3253137at2759"/>
<feature type="region of interest" description="Disordered" evidence="1">
    <location>
        <begin position="224"/>
        <end position="249"/>
    </location>
</feature>
<dbReference type="EMBL" id="CM032182">
    <property type="protein sequence ID" value="KAG7097327.1"/>
    <property type="molecule type" value="Genomic_DNA"/>
</dbReference>
<dbReference type="KEGG" id="more:E1B28_004686"/>
<feature type="region of interest" description="Disordered" evidence="1">
    <location>
        <begin position="154"/>
        <end position="198"/>
    </location>
</feature>
<reference evidence="2" key="1">
    <citation type="journal article" date="2021" name="Genome Biol. Evol.">
        <title>The assembled and annotated genome of the fairy-ring fungus Marasmius oreades.</title>
        <authorList>
            <person name="Hiltunen M."/>
            <person name="Ament-Velasquez S.L."/>
            <person name="Johannesson H."/>
        </authorList>
    </citation>
    <scope>NUCLEOTIDE SEQUENCE</scope>
    <source>
        <strain evidence="2">03SP1</strain>
    </source>
</reference>
<organism evidence="2 3">
    <name type="scientific">Marasmius oreades</name>
    <name type="common">fairy-ring Marasmius</name>
    <dbReference type="NCBI Taxonomy" id="181124"/>
    <lineage>
        <taxon>Eukaryota</taxon>
        <taxon>Fungi</taxon>
        <taxon>Dikarya</taxon>
        <taxon>Basidiomycota</taxon>
        <taxon>Agaricomycotina</taxon>
        <taxon>Agaricomycetes</taxon>
        <taxon>Agaricomycetidae</taxon>
        <taxon>Agaricales</taxon>
        <taxon>Marasmiineae</taxon>
        <taxon>Marasmiaceae</taxon>
        <taxon>Marasmius</taxon>
    </lineage>
</organism>